<sequence length="841" mass="91069">MSGTALGILIEATRAAANTLRVLADTLEAAANRVYIILKAKSIAAPTRVACAADYFKLAGDGAGPAEAFTIPVISRTGGMMLALPKGFVPPDLLEAGGFAGEADFVGPSHLLKVPVVLEEEDGSHVSLDFDIEVMLVDFHGSVAENLRGFDPVTEGPGIAGFCEDLPRAKLLAVQFYSADEAQQLSGEGAPSTPVIPKQSKQKATTPAKRVTTAVLAEQLAGLASSLPALSTQLAQMEKRQEKVESLLAAPAQALVATQAVPQPFSSQAPNASRFLRHVGSPPRLKTPAQGAVAQADAQPVALPSHPDYQPRMGQVSQGTDAYSMSELLLQQSQALTMLVSQIASNDGLHDLGGATSSTSLSLRGSTKREKLICELAGRKGDFFLKIAQNAFRRMKPSDPVPMSLADFQGRTLFTKYVEKSGGFQGQRDFGLVMWLLAHIAAADYKGAQELLALTLVTIEQAAQDGGKWDVAWLLSLQEDPPPGVFQARPESLVTKKMNLGKGEEEAFHIIVMALNFWHADCSFVLLASMARTPTRSQAEALEYLRDVVRASGSSREEFLVPQGGRRLPTLVSLLDELSDFFDKECHGGDPYSRTFQGAPGYDNVVVDRDLSKTEELRPYRALRLILYGSALWDPSPYLSDRLWIAYQEPASLLWTLDETEDSPDLEKESLDHTCELALMKVSEQRAASNAVFPLVPLTAVEGTAAFKGSTTDEGEDPLAFRWAEMAAQQMGADLDAFRQPLRDPIASCTVHSMQSDRTGGRCAIAERDVPALPAFDQEERRSLSKSNILILEELQRIVPQAKLVTRLASCSSEFRNFMRHAETEVRKLQQQLSSLCLGCT</sequence>
<accession>A0ABP0HNE7</accession>
<keyword evidence="3" id="KW-1185">Reference proteome</keyword>
<proteinExistence type="predicted"/>
<dbReference type="EMBL" id="CAXAMN010000991">
    <property type="protein sequence ID" value="CAK8991722.1"/>
    <property type="molecule type" value="Genomic_DNA"/>
</dbReference>
<gene>
    <name evidence="2" type="ORF">CCMP2556_LOCUS2570</name>
</gene>
<dbReference type="Proteomes" id="UP001642484">
    <property type="component" value="Unassembled WGS sequence"/>
</dbReference>
<protein>
    <submittedName>
        <fullName evidence="2">Uncharacterized protein</fullName>
    </submittedName>
</protein>
<comment type="caution">
    <text evidence="2">The sequence shown here is derived from an EMBL/GenBank/DDBJ whole genome shotgun (WGS) entry which is preliminary data.</text>
</comment>
<evidence type="ECO:0000256" key="1">
    <source>
        <dbReference type="SAM" id="MobiDB-lite"/>
    </source>
</evidence>
<reference evidence="2 3" key="1">
    <citation type="submission" date="2024-02" db="EMBL/GenBank/DDBJ databases">
        <authorList>
            <person name="Chen Y."/>
            <person name="Shah S."/>
            <person name="Dougan E. K."/>
            <person name="Thang M."/>
            <person name="Chan C."/>
        </authorList>
    </citation>
    <scope>NUCLEOTIDE SEQUENCE [LARGE SCALE GENOMIC DNA]</scope>
</reference>
<name>A0ABP0HNE7_9DINO</name>
<evidence type="ECO:0000313" key="2">
    <source>
        <dbReference type="EMBL" id="CAK8991722.1"/>
    </source>
</evidence>
<feature type="region of interest" description="Disordered" evidence="1">
    <location>
        <begin position="186"/>
        <end position="207"/>
    </location>
</feature>
<organism evidence="2 3">
    <name type="scientific">Durusdinium trenchii</name>
    <dbReference type="NCBI Taxonomy" id="1381693"/>
    <lineage>
        <taxon>Eukaryota</taxon>
        <taxon>Sar</taxon>
        <taxon>Alveolata</taxon>
        <taxon>Dinophyceae</taxon>
        <taxon>Suessiales</taxon>
        <taxon>Symbiodiniaceae</taxon>
        <taxon>Durusdinium</taxon>
    </lineage>
</organism>
<evidence type="ECO:0000313" key="3">
    <source>
        <dbReference type="Proteomes" id="UP001642484"/>
    </source>
</evidence>